<dbReference type="PANTHER" id="PTHR11102:SF160">
    <property type="entry name" value="ERAD-ASSOCIATED E3 UBIQUITIN-PROTEIN LIGASE COMPONENT HRD3"/>
    <property type="match status" value="1"/>
</dbReference>
<keyword evidence="2" id="KW-0378">Hydrolase</keyword>
<proteinExistence type="predicted"/>
<dbReference type="SUPFAM" id="SSF81901">
    <property type="entry name" value="HCP-like"/>
    <property type="match status" value="3"/>
</dbReference>
<protein>
    <submittedName>
        <fullName evidence="2">Beta-lactamase HcpC</fullName>
        <ecNumber evidence="2">3.5.2.6</ecNumber>
    </submittedName>
</protein>
<sequence length="715" mass="78314" precursor="true">MPIPQPMKRAVLPFLSSLAIACATSAPQPPNDNKVRALAEQVAAAPDSVTFAQFWNAYLDSAQVLETVAAQQRYAQTMSEVESGQIACTDLDWDRLTGDNLVALMPRVAAVECLESAGRSQEAAHHQNLFNFVVSGILSQSSGEAFYNAYEIASWADAEELLNLSGYEIIDSKFEFQASRNGLYRVYNVRARDSGQFSRIYFDNSRFLHRVLNGQYPFAGLSDAYFTSIIQPLAETDFAARHAEGIVHQASGNYGEAEIAYLDAIAMGSVSANIDLGNICLESHSSKFTRSECAQLFVTASELGIEDAKVTLAYISLLGLGIEADPGLAQQLLDSAAASLPPGEPEYKLAILLSSNRFAEPRPDLAKTYLQSAVTSKHPKALYLHAMAALEAIRKDSNNKENQEQFIRRIKKAARAGYAPAQFVYARYLLEGEEEIEAGLAELDKAATAGYPAALYERGTIAEWGRYSQPKSAIKAFFDYQAAGLRWHAEAQFALGHFNDKGKAVEVDRFIAYGWFSLCAEAGHLGCINNLGYANANGRGVPRDYVRAAELYRLASERGDRQAANNLGQLYERGLGVDKDLTRAIELYTTAAEGGWVESMNTLGSLHLKTSSPVHDYGKALHWFEQSAKQNSAEGLFQLGRMYEQGLGVAADTARAKALFLEASEQGHQLAKMKFTESVTTDTETKTLLFECQQPGGCDLTVEEILEQLPARIVH</sequence>
<evidence type="ECO:0000313" key="2">
    <source>
        <dbReference type="EMBL" id="AOS97329.1"/>
    </source>
</evidence>
<dbReference type="InterPro" id="IPR050767">
    <property type="entry name" value="Sel1_AlgK"/>
</dbReference>
<dbReference type="Pfam" id="PF08238">
    <property type="entry name" value="Sel1"/>
    <property type="match status" value="6"/>
</dbReference>
<evidence type="ECO:0000313" key="3">
    <source>
        <dbReference type="Proteomes" id="UP000095672"/>
    </source>
</evidence>
<dbReference type="SMART" id="SM00671">
    <property type="entry name" value="SEL1"/>
    <property type="match status" value="7"/>
</dbReference>
<keyword evidence="1" id="KW-0732">Signal</keyword>
<dbReference type="PANTHER" id="PTHR11102">
    <property type="entry name" value="SEL-1-LIKE PROTEIN"/>
    <property type="match status" value="1"/>
</dbReference>
<evidence type="ECO:0000256" key="1">
    <source>
        <dbReference type="SAM" id="SignalP"/>
    </source>
</evidence>
<dbReference type="EMBL" id="CP014143">
    <property type="protein sequence ID" value="AOS97329.1"/>
    <property type="molecule type" value="Genomic_DNA"/>
</dbReference>
<dbReference type="STRING" id="1769779.AUP74_01898"/>
<dbReference type="Gene3D" id="1.25.40.10">
    <property type="entry name" value="Tetratricopeptide repeat domain"/>
    <property type="match status" value="3"/>
</dbReference>
<feature type="chain" id="PRO_5008895546" evidence="1">
    <location>
        <begin position="26"/>
        <end position="715"/>
    </location>
</feature>
<dbReference type="AlphaFoldDB" id="A0A1C9W841"/>
<dbReference type="EC" id="3.5.2.6" evidence="2"/>
<dbReference type="InterPro" id="IPR011990">
    <property type="entry name" value="TPR-like_helical_dom_sf"/>
</dbReference>
<organism evidence="2 3">
    <name type="scientific">Microbulbifer aggregans</name>
    <dbReference type="NCBI Taxonomy" id="1769779"/>
    <lineage>
        <taxon>Bacteria</taxon>
        <taxon>Pseudomonadati</taxon>
        <taxon>Pseudomonadota</taxon>
        <taxon>Gammaproteobacteria</taxon>
        <taxon>Cellvibrionales</taxon>
        <taxon>Microbulbiferaceae</taxon>
        <taxon>Microbulbifer</taxon>
    </lineage>
</organism>
<gene>
    <name evidence="2" type="primary">hcpC</name>
    <name evidence="2" type="ORF">AUP74_01898</name>
</gene>
<dbReference type="Proteomes" id="UP000095672">
    <property type="component" value="Chromosome"/>
</dbReference>
<accession>A0A1C9W841</accession>
<reference evidence="3" key="1">
    <citation type="submission" date="2016-01" db="EMBL/GenBank/DDBJ databases">
        <title>Complete genome sequence of Microbulbifer sp. CCB-MM1, a halophile isolated from Matang Mangrove Forest, Perak.</title>
        <authorList>
            <person name="Moh T.H."/>
            <person name="Dinesh B."/>
            <person name="Lau N.-S."/>
            <person name="Go F."/>
            <person name="Alexander Chong S.-C."/>
        </authorList>
    </citation>
    <scope>NUCLEOTIDE SEQUENCE [LARGE SCALE GENOMIC DNA]</scope>
    <source>
        <strain evidence="3">CCB-MM1</strain>
    </source>
</reference>
<dbReference type="KEGG" id="micc:AUP74_01898"/>
<dbReference type="GO" id="GO:0008800">
    <property type="term" value="F:beta-lactamase activity"/>
    <property type="evidence" value="ECO:0007669"/>
    <property type="project" value="UniProtKB-EC"/>
</dbReference>
<dbReference type="InterPro" id="IPR006597">
    <property type="entry name" value="Sel1-like"/>
</dbReference>
<feature type="signal peptide" evidence="1">
    <location>
        <begin position="1"/>
        <end position="25"/>
    </location>
</feature>
<keyword evidence="3" id="KW-1185">Reference proteome</keyword>
<name>A0A1C9W841_9GAMM</name>